<proteinExistence type="predicted"/>
<organism evidence="2 3">
    <name type="scientific">Trifolium medium</name>
    <dbReference type="NCBI Taxonomy" id="97028"/>
    <lineage>
        <taxon>Eukaryota</taxon>
        <taxon>Viridiplantae</taxon>
        <taxon>Streptophyta</taxon>
        <taxon>Embryophyta</taxon>
        <taxon>Tracheophyta</taxon>
        <taxon>Spermatophyta</taxon>
        <taxon>Magnoliopsida</taxon>
        <taxon>eudicotyledons</taxon>
        <taxon>Gunneridae</taxon>
        <taxon>Pentapetalae</taxon>
        <taxon>rosids</taxon>
        <taxon>fabids</taxon>
        <taxon>Fabales</taxon>
        <taxon>Fabaceae</taxon>
        <taxon>Papilionoideae</taxon>
        <taxon>50 kb inversion clade</taxon>
        <taxon>NPAAA clade</taxon>
        <taxon>Hologalegina</taxon>
        <taxon>IRL clade</taxon>
        <taxon>Trifolieae</taxon>
        <taxon>Trifolium</taxon>
    </lineage>
</organism>
<dbReference type="Proteomes" id="UP000265520">
    <property type="component" value="Unassembled WGS sequence"/>
</dbReference>
<feature type="non-terminal residue" evidence="2">
    <location>
        <position position="69"/>
    </location>
</feature>
<name>A0A392T971_9FABA</name>
<evidence type="ECO:0000256" key="1">
    <source>
        <dbReference type="SAM" id="MobiDB-lite"/>
    </source>
</evidence>
<comment type="caution">
    <text evidence="2">The sequence shown here is derived from an EMBL/GenBank/DDBJ whole genome shotgun (WGS) entry which is preliminary data.</text>
</comment>
<dbReference type="EMBL" id="LXQA010531671">
    <property type="protein sequence ID" value="MCI57589.1"/>
    <property type="molecule type" value="Genomic_DNA"/>
</dbReference>
<keyword evidence="3" id="KW-1185">Reference proteome</keyword>
<accession>A0A392T971</accession>
<evidence type="ECO:0000313" key="3">
    <source>
        <dbReference type="Proteomes" id="UP000265520"/>
    </source>
</evidence>
<feature type="compositionally biased region" description="Polar residues" evidence="1">
    <location>
        <begin position="51"/>
        <end position="63"/>
    </location>
</feature>
<evidence type="ECO:0000313" key="2">
    <source>
        <dbReference type="EMBL" id="MCI57589.1"/>
    </source>
</evidence>
<feature type="region of interest" description="Disordered" evidence="1">
    <location>
        <begin position="29"/>
        <end position="69"/>
    </location>
</feature>
<protein>
    <submittedName>
        <fullName evidence="2">Uncharacterized protein</fullName>
    </submittedName>
</protein>
<reference evidence="2 3" key="1">
    <citation type="journal article" date="2018" name="Front. Plant Sci.">
        <title>Red Clover (Trifolium pratense) and Zigzag Clover (T. medium) - A Picture of Genomic Similarities and Differences.</title>
        <authorList>
            <person name="Dluhosova J."/>
            <person name="Istvanek J."/>
            <person name="Nedelnik J."/>
            <person name="Repkova J."/>
        </authorList>
    </citation>
    <scope>NUCLEOTIDE SEQUENCE [LARGE SCALE GENOMIC DNA]</scope>
    <source>
        <strain evidence="3">cv. 10/8</strain>
        <tissue evidence="2">Leaf</tissue>
    </source>
</reference>
<dbReference type="AlphaFoldDB" id="A0A392T971"/>
<sequence>MKTVSANIEDNVSIDKNVGTETNFVDVDDLTSGERSTKKNPAPSIAKRLRSNSGKVVATTSEPAKTPKK</sequence>